<keyword evidence="1" id="KW-0812">Transmembrane</keyword>
<comment type="caution">
    <text evidence="2">The sequence shown here is derived from an EMBL/GenBank/DDBJ whole genome shotgun (WGS) entry which is preliminary data.</text>
</comment>
<feature type="transmembrane region" description="Helical" evidence="1">
    <location>
        <begin position="103"/>
        <end position="125"/>
    </location>
</feature>
<proteinExistence type="predicted"/>
<protein>
    <submittedName>
        <fullName evidence="2">NINE protein</fullName>
    </submittedName>
</protein>
<dbReference type="RefSeq" id="WP_212678895.1">
    <property type="nucleotide sequence ID" value="NZ_JAGSPK010000003.1"/>
</dbReference>
<keyword evidence="3" id="KW-1185">Reference proteome</keyword>
<accession>A0ABS5H2F1</accession>
<dbReference type="EMBL" id="JAGSPK010000003">
    <property type="protein sequence ID" value="MBR7792876.1"/>
    <property type="molecule type" value="Genomic_DNA"/>
</dbReference>
<organism evidence="2 3">
    <name type="scientific">Undibacterium rivi</name>
    <dbReference type="NCBI Taxonomy" id="2828729"/>
    <lineage>
        <taxon>Bacteria</taxon>
        <taxon>Pseudomonadati</taxon>
        <taxon>Pseudomonadota</taxon>
        <taxon>Betaproteobacteria</taxon>
        <taxon>Burkholderiales</taxon>
        <taxon>Oxalobacteraceae</taxon>
        <taxon>Undibacterium</taxon>
    </lineage>
</organism>
<reference evidence="2 3" key="1">
    <citation type="submission" date="2021-04" db="EMBL/GenBank/DDBJ databases">
        <title>novel species isolated from subtropical streams in China.</title>
        <authorList>
            <person name="Lu H."/>
        </authorList>
    </citation>
    <scope>NUCLEOTIDE SEQUENCE [LARGE SCALE GENOMIC DNA]</scope>
    <source>
        <strain evidence="2 3">FT147W</strain>
    </source>
</reference>
<dbReference type="Proteomes" id="UP000682982">
    <property type="component" value="Unassembled WGS sequence"/>
</dbReference>
<gene>
    <name evidence="2" type="ORF">KDM87_09740</name>
</gene>
<keyword evidence="1" id="KW-1133">Transmembrane helix</keyword>
<feature type="transmembrane region" description="Helical" evidence="1">
    <location>
        <begin position="65"/>
        <end position="83"/>
    </location>
</feature>
<name>A0ABS5H2F1_9BURK</name>
<keyword evidence="1" id="KW-0472">Membrane</keyword>
<feature type="transmembrane region" description="Helical" evidence="1">
    <location>
        <begin position="34"/>
        <end position="53"/>
    </location>
</feature>
<evidence type="ECO:0000256" key="1">
    <source>
        <dbReference type="SAM" id="Phobius"/>
    </source>
</evidence>
<evidence type="ECO:0000313" key="2">
    <source>
        <dbReference type="EMBL" id="MBR7792876.1"/>
    </source>
</evidence>
<evidence type="ECO:0000313" key="3">
    <source>
        <dbReference type="Proteomes" id="UP000682982"/>
    </source>
</evidence>
<sequence length="138" mass="14915">MTATHKNKTFATLLAALAGSVGAHRFYLFGKSDYWGWAHLISLPISLLISHLYFGSQPLLTYSPILLSFLIALLEALVIGLTPDEKWDARHNPQSPKKSSSSWPLALILVMTAGIGAITLIGVIARAFDLLYTGGAYG</sequence>